<dbReference type="PANTHER" id="PTHR24321:SF8">
    <property type="entry name" value="ESTRADIOL 17-BETA-DEHYDROGENASE 8-RELATED"/>
    <property type="match status" value="1"/>
</dbReference>
<organism evidence="3">
    <name type="scientific">marine sediment metagenome</name>
    <dbReference type="NCBI Taxonomy" id="412755"/>
    <lineage>
        <taxon>unclassified sequences</taxon>
        <taxon>metagenomes</taxon>
        <taxon>ecological metagenomes</taxon>
    </lineage>
</organism>
<dbReference type="EMBL" id="BARV01020706">
    <property type="protein sequence ID" value="GAI30247.1"/>
    <property type="molecule type" value="Genomic_DNA"/>
</dbReference>
<dbReference type="GO" id="GO:0016491">
    <property type="term" value="F:oxidoreductase activity"/>
    <property type="evidence" value="ECO:0007669"/>
    <property type="project" value="UniProtKB-KW"/>
</dbReference>
<keyword evidence="2" id="KW-0560">Oxidoreductase</keyword>
<evidence type="ECO:0000256" key="2">
    <source>
        <dbReference type="ARBA" id="ARBA00023002"/>
    </source>
</evidence>
<dbReference type="Gene3D" id="3.40.50.720">
    <property type="entry name" value="NAD(P)-binding Rossmann-like Domain"/>
    <property type="match status" value="1"/>
</dbReference>
<evidence type="ECO:0000256" key="1">
    <source>
        <dbReference type="ARBA" id="ARBA00006484"/>
    </source>
</evidence>
<feature type="non-terminal residue" evidence="3">
    <location>
        <position position="1"/>
    </location>
</feature>
<accession>X1MF13</accession>
<dbReference type="Pfam" id="PF13561">
    <property type="entry name" value="adh_short_C2"/>
    <property type="match status" value="1"/>
</dbReference>
<evidence type="ECO:0000313" key="3">
    <source>
        <dbReference type="EMBL" id="GAI30247.1"/>
    </source>
</evidence>
<dbReference type="InterPro" id="IPR036291">
    <property type="entry name" value="NAD(P)-bd_dom_sf"/>
</dbReference>
<gene>
    <name evidence="3" type="ORF">S06H3_34481</name>
</gene>
<name>X1MF13_9ZZZZ</name>
<dbReference type="SUPFAM" id="SSF51735">
    <property type="entry name" value="NAD(P)-binding Rossmann-fold domains"/>
    <property type="match status" value="1"/>
</dbReference>
<comment type="caution">
    <text evidence="3">The sequence shown here is derived from an EMBL/GenBank/DDBJ whole genome shotgun (WGS) entry which is preliminary data.</text>
</comment>
<evidence type="ECO:0008006" key="4">
    <source>
        <dbReference type="Google" id="ProtNLM"/>
    </source>
</evidence>
<dbReference type="AlphaFoldDB" id="X1MF13"/>
<dbReference type="InterPro" id="IPR002347">
    <property type="entry name" value="SDR_fam"/>
</dbReference>
<reference evidence="3" key="1">
    <citation type="journal article" date="2014" name="Front. Microbiol.">
        <title>High frequency of phylogenetically diverse reductive dehalogenase-homologous genes in deep subseafloor sedimentary metagenomes.</title>
        <authorList>
            <person name="Kawai M."/>
            <person name="Futagami T."/>
            <person name="Toyoda A."/>
            <person name="Takaki Y."/>
            <person name="Nishi S."/>
            <person name="Hori S."/>
            <person name="Arai W."/>
            <person name="Tsubouchi T."/>
            <person name="Morono Y."/>
            <person name="Uchiyama I."/>
            <person name="Ito T."/>
            <person name="Fujiyama A."/>
            <person name="Inagaki F."/>
            <person name="Takami H."/>
        </authorList>
    </citation>
    <scope>NUCLEOTIDE SEQUENCE</scope>
    <source>
        <strain evidence="3">Expedition CK06-06</strain>
    </source>
</reference>
<dbReference type="PANTHER" id="PTHR24321">
    <property type="entry name" value="DEHYDROGENASES, SHORT CHAIN"/>
    <property type="match status" value="1"/>
</dbReference>
<protein>
    <recommendedName>
        <fullName evidence="4">SDR family oxidoreductase</fullName>
    </recommendedName>
</protein>
<sequence length="83" mass="9052">AWAQRWIGSYNVRVNTIAPGTVRTKMTERTWSDPERLKQEEARMPLGRLGEPSDIGSVAVFLASDASRHITGSTIVVDGGLLA</sequence>
<comment type="similarity">
    <text evidence="1">Belongs to the short-chain dehydrogenases/reductases (SDR) family.</text>
</comment>
<proteinExistence type="inferred from homology"/>
<dbReference type="PRINTS" id="PR00081">
    <property type="entry name" value="GDHRDH"/>
</dbReference>